<sequence>MMITNLFTIMNLVYQMFKQQILLMKQHIQKDTNLFQQHLIKLILQQQLKKMMQSFTNGKTQIFNSMDNKLKLKKDINAIILFFLLMQMSYLIVMLKNIFIYYNQ</sequence>
<gene>
    <name evidence="2" type="ORF">PPENT_87.1.T1340103</name>
</gene>
<reference evidence="2" key="1">
    <citation type="submission" date="2021-01" db="EMBL/GenBank/DDBJ databases">
        <authorList>
            <consortium name="Genoscope - CEA"/>
            <person name="William W."/>
        </authorList>
    </citation>
    <scope>NUCLEOTIDE SEQUENCE</scope>
</reference>
<keyword evidence="1" id="KW-0472">Membrane</keyword>
<keyword evidence="1" id="KW-1133">Transmembrane helix</keyword>
<dbReference type="EMBL" id="CAJJDO010000134">
    <property type="protein sequence ID" value="CAD8203646.1"/>
    <property type="molecule type" value="Genomic_DNA"/>
</dbReference>
<feature type="transmembrane region" description="Helical" evidence="1">
    <location>
        <begin position="78"/>
        <end position="102"/>
    </location>
</feature>
<dbReference type="Proteomes" id="UP000689195">
    <property type="component" value="Unassembled WGS sequence"/>
</dbReference>
<organism evidence="2 3">
    <name type="scientific">Paramecium pentaurelia</name>
    <dbReference type="NCBI Taxonomy" id="43138"/>
    <lineage>
        <taxon>Eukaryota</taxon>
        <taxon>Sar</taxon>
        <taxon>Alveolata</taxon>
        <taxon>Ciliophora</taxon>
        <taxon>Intramacronucleata</taxon>
        <taxon>Oligohymenophorea</taxon>
        <taxon>Peniculida</taxon>
        <taxon>Parameciidae</taxon>
        <taxon>Paramecium</taxon>
    </lineage>
</organism>
<name>A0A8S1XQ97_9CILI</name>
<evidence type="ECO:0000313" key="3">
    <source>
        <dbReference type="Proteomes" id="UP000689195"/>
    </source>
</evidence>
<evidence type="ECO:0000313" key="2">
    <source>
        <dbReference type="EMBL" id="CAD8203646.1"/>
    </source>
</evidence>
<keyword evidence="3" id="KW-1185">Reference proteome</keyword>
<keyword evidence="1" id="KW-0812">Transmembrane</keyword>
<evidence type="ECO:0008006" key="4">
    <source>
        <dbReference type="Google" id="ProtNLM"/>
    </source>
</evidence>
<protein>
    <recommendedName>
        <fullName evidence="4">Transmembrane protein</fullName>
    </recommendedName>
</protein>
<comment type="caution">
    <text evidence="2">The sequence shown here is derived from an EMBL/GenBank/DDBJ whole genome shotgun (WGS) entry which is preliminary data.</text>
</comment>
<proteinExistence type="predicted"/>
<evidence type="ECO:0000256" key="1">
    <source>
        <dbReference type="SAM" id="Phobius"/>
    </source>
</evidence>
<accession>A0A8S1XQ97</accession>
<dbReference type="AlphaFoldDB" id="A0A8S1XQ97"/>